<keyword evidence="3" id="KW-1015">Disulfide bond</keyword>
<feature type="domain" description="CHCH" evidence="7">
    <location>
        <begin position="28"/>
        <end position="61"/>
    </location>
</feature>
<keyword evidence="2" id="KW-0963">Cytoplasm</keyword>
<gene>
    <name evidence="8" type="ORF">PPL_04572</name>
</gene>
<evidence type="ECO:0000313" key="8">
    <source>
        <dbReference type="EMBL" id="EFA82152.1"/>
    </source>
</evidence>
<dbReference type="EMBL" id="ADBJ01000020">
    <property type="protein sequence ID" value="EFA82152.1"/>
    <property type="molecule type" value="Genomic_DNA"/>
</dbReference>
<evidence type="ECO:0000256" key="3">
    <source>
        <dbReference type="ARBA" id="ARBA00023157"/>
    </source>
</evidence>
<evidence type="ECO:0000256" key="2">
    <source>
        <dbReference type="ARBA" id="ARBA00022490"/>
    </source>
</evidence>
<protein>
    <recommendedName>
        <fullName evidence="5">Cytochrome c oxidase assembly protein COX19</fullName>
    </recommendedName>
</protein>
<dbReference type="STRING" id="670386.D3B7Y4"/>
<organism evidence="8 9">
    <name type="scientific">Heterostelium pallidum (strain ATCC 26659 / Pp 5 / PN500)</name>
    <name type="common">Cellular slime mold</name>
    <name type="synonym">Polysphondylium pallidum</name>
    <dbReference type="NCBI Taxonomy" id="670386"/>
    <lineage>
        <taxon>Eukaryota</taxon>
        <taxon>Amoebozoa</taxon>
        <taxon>Evosea</taxon>
        <taxon>Eumycetozoa</taxon>
        <taxon>Dictyostelia</taxon>
        <taxon>Acytosteliales</taxon>
        <taxon>Acytosteliaceae</taxon>
        <taxon>Heterostelium</taxon>
    </lineage>
</organism>
<feature type="region of interest" description="Disordered" evidence="6">
    <location>
        <begin position="1"/>
        <end position="24"/>
    </location>
</feature>
<dbReference type="PANTHER" id="PTHR21107:SF2">
    <property type="entry name" value="CYTOCHROME C OXIDASE ASSEMBLY PROTEIN COX19"/>
    <property type="match status" value="1"/>
</dbReference>
<dbReference type="GO" id="GO:0033617">
    <property type="term" value="P:mitochondrial respiratory chain complex IV assembly"/>
    <property type="evidence" value="ECO:0007669"/>
    <property type="project" value="TreeGrafter"/>
</dbReference>
<dbReference type="FunCoup" id="D3B7Y4">
    <property type="interactions" value="60"/>
</dbReference>
<dbReference type="Pfam" id="PF06747">
    <property type="entry name" value="CHCH"/>
    <property type="match status" value="1"/>
</dbReference>
<name>D3B7Y4_HETP5</name>
<dbReference type="Proteomes" id="UP000001396">
    <property type="component" value="Unassembled WGS sequence"/>
</dbReference>
<evidence type="ECO:0000259" key="7">
    <source>
        <dbReference type="Pfam" id="PF06747"/>
    </source>
</evidence>
<comment type="caution">
    <text evidence="8">The sequence shown here is derived from an EMBL/GenBank/DDBJ whole genome shotgun (WGS) entry which is preliminary data.</text>
</comment>
<dbReference type="InterPro" id="IPR051383">
    <property type="entry name" value="COX19"/>
</dbReference>
<dbReference type="AlphaFoldDB" id="D3B7Y4"/>
<sequence>MNFAHNSAMKAPTPPDKGSFPLDHDKECTEPMNAYLKCLAENKNQSRQCAELSKFYLQCRMDKGLMAREEIENFGYEEIQKSKIVEPPQNSREPIIAGLRRSNNNK</sequence>
<dbReference type="GeneID" id="31360059"/>
<comment type="similarity">
    <text evidence="4">Belongs to the COX19 family.</text>
</comment>
<dbReference type="SUPFAM" id="SSF47072">
    <property type="entry name" value="Cysteine alpha-hairpin motif"/>
    <property type="match status" value="1"/>
</dbReference>
<feature type="region of interest" description="Disordered" evidence="6">
    <location>
        <begin position="85"/>
        <end position="106"/>
    </location>
</feature>
<evidence type="ECO:0000256" key="6">
    <source>
        <dbReference type="SAM" id="MobiDB-lite"/>
    </source>
</evidence>
<comment type="subcellular location">
    <subcellularLocation>
        <location evidence="1">Cytoplasm</location>
    </subcellularLocation>
</comment>
<dbReference type="InterPro" id="IPR009069">
    <property type="entry name" value="Cys_alpha_HP_mot_SF"/>
</dbReference>
<proteinExistence type="inferred from homology"/>
<dbReference type="InterPro" id="IPR010625">
    <property type="entry name" value="CHCH"/>
</dbReference>
<evidence type="ECO:0000256" key="1">
    <source>
        <dbReference type="ARBA" id="ARBA00004496"/>
    </source>
</evidence>
<evidence type="ECO:0000256" key="4">
    <source>
        <dbReference type="ARBA" id="ARBA00038223"/>
    </source>
</evidence>
<reference evidence="8 9" key="1">
    <citation type="journal article" date="2011" name="Genome Res.">
        <title>Phylogeny-wide analysis of social amoeba genomes highlights ancient origins for complex intercellular communication.</title>
        <authorList>
            <person name="Heidel A.J."/>
            <person name="Lawal H.M."/>
            <person name="Felder M."/>
            <person name="Schilde C."/>
            <person name="Helps N.R."/>
            <person name="Tunggal B."/>
            <person name="Rivero F."/>
            <person name="John U."/>
            <person name="Schleicher M."/>
            <person name="Eichinger L."/>
            <person name="Platzer M."/>
            <person name="Noegel A.A."/>
            <person name="Schaap P."/>
            <person name="Gloeckner G."/>
        </authorList>
    </citation>
    <scope>NUCLEOTIDE SEQUENCE [LARGE SCALE GENOMIC DNA]</scope>
    <source>
        <strain evidence="9">ATCC 26659 / Pp 5 / PN500</strain>
    </source>
</reference>
<dbReference type="GO" id="GO:0005758">
    <property type="term" value="C:mitochondrial intermembrane space"/>
    <property type="evidence" value="ECO:0007669"/>
    <property type="project" value="TreeGrafter"/>
</dbReference>
<evidence type="ECO:0000313" key="9">
    <source>
        <dbReference type="Proteomes" id="UP000001396"/>
    </source>
</evidence>
<dbReference type="PANTHER" id="PTHR21107">
    <property type="entry name" value="CYTOCHROME C OXIDASE ASSEMBLY PROTEIN COX19"/>
    <property type="match status" value="1"/>
</dbReference>
<dbReference type="OMA" id="GTNDEAC"/>
<keyword evidence="9" id="KW-1185">Reference proteome</keyword>
<accession>D3B7Y4</accession>
<evidence type="ECO:0000256" key="5">
    <source>
        <dbReference type="ARBA" id="ARBA00039385"/>
    </source>
</evidence>
<dbReference type="InParanoid" id="D3B7Y4"/>
<dbReference type="PROSITE" id="PS51808">
    <property type="entry name" value="CHCH"/>
    <property type="match status" value="1"/>
</dbReference>
<dbReference type="RefSeq" id="XP_020434269.1">
    <property type="nucleotide sequence ID" value="XM_020575474.1"/>
</dbReference>